<evidence type="ECO:0000313" key="2">
    <source>
        <dbReference type="Proteomes" id="UP000502823"/>
    </source>
</evidence>
<name>A0A6L2Q7W5_COPFO</name>
<dbReference type="PANTHER" id="PTHR46114">
    <property type="entry name" value="APPLE DOMAIN-CONTAINING PROTEIN"/>
    <property type="match status" value="1"/>
</dbReference>
<accession>A0A6L2Q7W5</accession>
<dbReference type="PANTHER" id="PTHR46114:SF1">
    <property type="entry name" value="ZAD DOMAIN-CONTAINING PROTEIN"/>
    <property type="match status" value="1"/>
</dbReference>
<proteinExistence type="predicted"/>
<sequence>MTSVASLWDKQEYNSSDWWLFIDSLQRSLKAVLLHNRNSKTSIAIAHSVHFKETYNNMKILLEAIQCNVHQGNTCGDLKVIGIFMGMQGSFTKFCCFLCLRDSYSTAERYIECDWEPRKTYKPGKDSVQHIPLINPMKIFLPPPQLRLSKYLVKAMAETNSKGFQYLSKNLPIISTAKLKEGIFVGPQIREMQEGAAFVETCD</sequence>
<reference evidence="2" key="1">
    <citation type="submission" date="2020-01" db="EMBL/GenBank/DDBJ databases">
        <title>Draft genome sequence of the Termite Coptotermes fromosanus.</title>
        <authorList>
            <person name="Itakura S."/>
            <person name="Yosikawa Y."/>
            <person name="Umezawa K."/>
        </authorList>
    </citation>
    <scope>NUCLEOTIDE SEQUENCE [LARGE SCALE GENOMIC DNA]</scope>
</reference>
<keyword evidence="2" id="KW-1185">Reference proteome</keyword>
<comment type="caution">
    <text evidence="1">The sequence shown here is derived from an EMBL/GenBank/DDBJ whole genome shotgun (WGS) entry which is preliminary data.</text>
</comment>
<dbReference type="InParanoid" id="A0A6L2Q7W5"/>
<dbReference type="OrthoDB" id="8063408at2759"/>
<organism evidence="1 2">
    <name type="scientific">Coptotermes formosanus</name>
    <name type="common">Formosan subterranean termite</name>
    <dbReference type="NCBI Taxonomy" id="36987"/>
    <lineage>
        <taxon>Eukaryota</taxon>
        <taxon>Metazoa</taxon>
        <taxon>Ecdysozoa</taxon>
        <taxon>Arthropoda</taxon>
        <taxon>Hexapoda</taxon>
        <taxon>Insecta</taxon>
        <taxon>Pterygota</taxon>
        <taxon>Neoptera</taxon>
        <taxon>Polyneoptera</taxon>
        <taxon>Dictyoptera</taxon>
        <taxon>Blattodea</taxon>
        <taxon>Blattoidea</taxon>
        <taxon>Termitoidae</taxon>
        <taxon>Rhinotermitidae</taxon>
        <taxon>Coptotermes</taxon>
    </lineage>
</organism>
<gene>
    <name evidence="1" type="ORF">Cfor_08064</name>
</gene>
<protein>
    <submittedName>
        <fullName evidence="1">Uncharacterized protein</fullName>
    </submittedName>
</protein>
<dbReference type="AlphaFoldDB" id="A0A6L2Q7W5"/>
<evidence type="ECO:0000313" key="1">
    <source>
        <dbReference type="EMBL" id="GFG40816.1"/>
    </source>
</evidence>
<dbReference type="EMBL" id="BLKM01002630">
    <property type="protein sequence ID" value="GFG40816.1"/>
    <property type="molecule type" value="Genomic_DNA"/>
</dbReference>
<dbReference type="Proteomes" id="UP000502823">
    <property type="component" value="Unassembled WGS sequence"/>
</dbReference>